<proteinExistence type="predicted"/>
<reference evidence="6 7" key="1">
    <citation type="submission" date="2014-03" db="EMBL/GenBank/DDBJ databases">
        <title>Complete genome sequence of Pseudomonas stutzeri 19SMN4.</title>
        <authorList>
            <person name="Brunet-Galmes I."/>
            <person name="Nogales B."/>
            <person name="Busquets A."/>
            <person name="Pena A."/>
            <person name="Gomila M."/>
            <person name="Garcia-Valdes E."/>
            <person name="Lalucat J."/>
            <person name="Bennasar A."/>
            <person name="Bosch R."/>
        </authorList>
    </citation>
    <scope>NUCLEOTIDE SEQUENCE [LARGE SCALE GENOMIC DNA]</scope>
    <source>
        <strain evidence="6 7">19SMN4</strain>
        <plasmid evidence="7">Plasmid pLIB119</plasmid>
    </source>
</reference>
<dbReference type="InterPro" id="IPR013762">
    <property type="entry name" value="Integrase-like_cat_sf"/>
</dbReference>
<dbReference type="PANTHER" id="PTHR30349">
    <property type="entry name" value="PHAGE INTEGRASE-RELATED"/>
    <property type="match status" value="1"/>
</dbReference>
<evidence type="ECO:0000256" key="2">
    <source>
        <dbReference type="ARBA" id="ARBA00022908"/>
    </source>
</evidence>
<dbReference type="PROSITE" id="PS51898">
    <property type="entry name" value="TYR_RECOMBINASE"/>
    <property type="match status" value="1"/>
</dbReference>
<keyword evidence="4" id="KW-0233">DNA recombination</keyword>
<dbReference type="GO" id="GO:0005737">
    <property type="term" value="C:cytoplasm"/>
    <property type="evidence" value="ECO:0007669"/>
    <property type="project" value="UniProtKB-SubCell"/>
</dbReference>
<dbReference type="InterPro" id="IPR010998">
    <property type="entry name" value="Integrase_recombinase_N"/>
</dbReference>
<dbReference type="EMBL" id="CP007510">
    <property type="protein sequence ID" value="AHY45227.1"/>
    <property type="molecule type" value="Genomic_DNA"/>
</dbReference>
<comment type="subcellular location">
    <subcellularLocation>
        <location evidence="1">Cytoplasm</location>
    </subcellularLocation>
</comment>
<protein>
    <submittedName>
        <fullName evidence="6">Integrase</fullName>
    </submittedName>
</protein>
<dbReference type="SUPFAM" id="SSF56349">
    <property type="entry name" value="DNA breaking-rejoining enzymes"/>
    <property type="match status" value="1"/>
</dbReference>
<dbReference type="Proteomes" id="UP000025238">
    <property type="component" value="Plasmid pLIB119"/>
</dbReference>
<organism evidence="6 7">
    <name type="scientific">Stutzerimonas stutzeri</name>
    <name type="common">Pseudomonas stutzeri</name>
    <dbReference type="NCBI Taxonomy" id="316"/>
    <lineage>
        <taxon>Bacteria</taxon>
        <taxon>Pseudomonadati</taxon>
        <taxon>Pseudomonadota</taxon>
        <taxon>Gammaproteobacteria</taxon>
        <taxon>Pseudomonadales</taxon>
        <taxon>Pseudomonadaceae</taxon>
        <taxon>Stutzerimonas</taxon>
    </lineage>
</organism>
<keyword evidence="2" id="KW-0229">DNA integration</keyword>
<dbReference type="GO" id="GO:0003677">
    <property type="term" value="F:DNA binding"/>
    <property type="evidence" value="ECO:0007669"/>
    <property type="project" value="UniProtKB-KW"/>
</dbReference>
<evidence type="ECO:0000313" key="7">
    <source>
        <dbReference type="Proteomes" id="UP000025238"/>
    </source>
</evidence>
<name>A0A023WYC1_STUST</name>
<dbReference type="GO" id="GO:0015074">
    <property type="term" value="P:DNA integration"/>
    <property type="evidence" value="ECO:0007669"/>
    <property type="project" value="UniProtKB-KW"/>
</dbReference>
<accession>A0A023WYC1</accession>
<evidence type="ECO:0000256" key="1">
    <source>
        <dbReference type="ARBA" id="ARBA00004496"/>
    </source>
</evidence>
<dbReference type="CDD" id="cd00397">
    <property type="entry name" value="DNA_BRE_C"/>
    <property type="match status" value="1"/>
</dbReference>
<dbReference type="Gene3D" id="1.10.150.130">
    <property type="match status" value="1"/>
</dbReference>
<dbReference type="AlphaFoldDB" id="A0A023WYC1"/>
<dbReference type="GO" id="GO:0006310">
    <property type="term" value="P:DNA recombination"/>
    <property type="evidence" value="ECO:0007669"/>
    <property type="project" value="UniProtKB-KW"/>
</dbReference>
<geneLocation type="plasmid" evidence="6 7">
    <name>pLIB119</name>
</geneLocation>
<dbReference type="InterPro" id="IPR011010">
    <property type="entry name" value="DNA_brk_join_enz"/>
</dbReference>
<dbReference type="InterPro" id="IPR050090">
    <property type="entry name" value="Tyrosine_recombinase_XerCD"/>
</dbReference>
<dbReference type="PATRIC" id="fig|316.97.peg.4579"/>
<dbReference type="PANTHER" id="PTHR30349:SF77">
    <property type="entry name" value="TYROSINE RECOMBINASE XERC"/>
    <property type="match status" value="1"/>
</dbReference>
<dbReference type="KEGG" id="pstu:UIB01_22855"/>
<evidence type="ECO:0000259" key="5">
    <source>
        <dbReference type="PROSITE" id="PS51898"/>
    </source>
</evidence>
<gene>
    <name evidence="6" type="ORF">UIB01_22855</name>
</gene>
<evidence type="ECO:0000313" key="6">
    <source>
        <dbReference type="EMBL" id="AHY45227.1"/>
    </source>
</evidence>
<evidence type="ECO:0000256" key="3">
    <source>
        <dbReference type="ARBA" id="ARBA00023125"/>
    </source>
</evidence>
<dbReference type="Gene3D" id="1.10.443.10">
    <property type="entry name" value="Intergrase catalytic core"/>
    <property type="match status" value="1"/>
</dbReference>
<feature type="domain" description="Tyr recombinase" evidence="5">
    <location>
        <begin position="214"/>
        <end position="425"/>
    </location>
</feature>
<dbReference type="InterPro" id="IPR002104">
    <property type="entry name" value="Integrase_catalytic"/>
</dbReference>
<evidence type="ECO:0000256" key="4">
    <source>
        <dbReference type="ARBA" id="ARBA00023172"/>
    </source>
</evidence>
<keyword evidence="6" id="KW-0614">Plasmid</keyword>
<sequence>MPSPNKTLPAPLFETYQRFQALNHLNLNAELPAVRDYLQAFPAELRAVDGYQVVRSFLNSYAGNETTFNSYRTHAERLLLWSLLIRRKPILDLTRVDAEAFMEFCLNPPLRWVGPVVKSRFNRIGGRKAQDSDVYQVNEAWRPFNVVAPKRAKVDSGTPCQEKKYTPSQGTVAQIFAVCGSFYQHANDEGFTEANPFRAIKQKSKYKQRNTWEVGSRSLTPLQWDYVIETAERMADADDAHERTLFILATIFSMYLRVSDLVGRDNWEPTMGDFRRNGQGIWFFHVVGKGNKAAKISVRDDYMNTYMARYRRHLGLSPTPAPGERTPLLQALNGRAGLSDRQIRLLIQGVFNQAIERMKHDSWNEAEIDSLRDASLHWLRHTSATFDAPLRDAKDLQADLRHESMRTTLDIYYNSLDDHRASSVKQLPVRRQ</sequence>
<keyword evidence="3" id="KW-0238">DNA-binding</keyword>